<keyword evidence="2" id="KW-0732">Signal</keyword>
<keyword evidence="5" id="KW-1185">Reference proteome</keyword>
<dbReference type="AlphaFoldDB" id="A0AAW1B2K4"/>
<sequence>MKWTCLFFLLGYLLVGEHVLSATAAKQFRDVMPHGKAYSHNKYHHRLDHWYSDHNNWNDKLYPAWEKGDSRWKNCWKGGKVVASLTNDSPALVGSNVTFTAMLKFPRCQKEDNDSNIIYDRKCLNNSSVLSDEYIYNWTQWIDDCSWLNCTHNNSYNVFPDGKPFPYHHGWRRRNFIYIFHTLGQYYQIKGGSSVMMSINTTNIIVGKQIMELAVYRRGYHSYTPVTTTNAIYVVTDQIPFYVNISQKNNRNVSDFIFIKDIPIMFDVRIHDPSHYLNHSAISYHWNFGDGMTASPLSTFPAFTTQLPPNATLTYPNLTKVPTGQLPVERCSITRYGTYKATLTIVEGILEVNIVQMTNVQMTATQVGSSLVDFVVTCQGSLPTDACTLIADPTCTILQSESCHPVDVADICFLTIRRAFNESGTYCVNITLADATSLALTSTLISINGAKASFSRTAEGILVTSGFLVVLGGFLAFFLYKRYKEYKPIERKSGQGKSSEGLSVYFNNVKAVLFPRGNERDPLLKSKLGIV</sequence>
<dbReference type="GO" id="GO:0007155">
    <property type="term" value="P:cell adhesion"/>
    <property type="evidence" value="ECO:0007669"/>
    <property type="project" value="TreeGrafter"/>
</dbReference>
<dbReference type="InterPro" id="IPR022409">
    <property type="entry name" value="PKD/Chitinase_dom"/>
</dbReference>
<feature type="domain" description="PKD/Chitinase" evidence="3">
    <location>
        <begin position="253"/>
        <end position="363"/>
    </location>
</feature>
<dbReference type="SMART" id="SM00089">
    <property type="entry name" value="PKD"/>
    <property type="match status" value="1"/>
</dbReference>
<dbReference type="PANTHER" id="PTHR11861:SF11">
    <property type="entry name" value="TRANSMEMBRANE GLYCOPROTEIN NMB"/>
    <property type="match status" value="1"/>
</dbReference>
<feature type="signal peptide" evidence="2">
    <location>
        <begin position="1"/>
        <end position="24"/>
    </location>
</feature>
<dbReference type="GO" id="GO:0005886">
    <property type="term" value="C:plasma membrane"/>
    <property type="evidence" value="ECO:0007669"/>
    <property type="project" value="TreeGrafter"/>
</dbReference>
<evidence type="ECO:0000256" key="2">
    <source>
        <dbReference type="SAM" id="SignalP"/>
    </source>
</evidence>
<dbReference type="PANTHER" id="PTHR11861">
    <property type="entry name" value="MELANOCYTE PROTEIN PMEL 17-RELATED"/>
    <property type="match status" value="1"/>
</dbReference>
<accession>A0AAW1B2K4</accession>
<organism evidence="4 5">
    <name type="scientific">Crotalus adamanteus</name>
    <name type="common">Eastern diamondback rattlesnake</name>
    <dbReference type="NCBI Taxonomy" id="8729"/>
    <lineage>
        <taxon>Eukaryota</taxon>
        <taxon>Metazoa</taxon>
        <taxon>Chordata</taxon>
        <taxon>Craniata</taxon>
        <taxon>Vertebrata</taxon>
        <taxon>Euteleostomi</taxon>
        <taxon>Lepidosauria</taxon>
        <taxon>Squamata</taxon>
        <taxon>Bifurcata</taxon>
        <taxon>Unidentata</taxon>
        <taxon>Episquamata</taxon>
        <taxon>Toxicofera</taxon>
        <taxon>Serpentes</taxon>
        <taxon>Colubroidea</taxon>
        <taxon>Viperidae</taxon>
        <taxon>Crotalinae</taxon>
        <taxon>Crotalus</taxon>
    </lineage>
</organism>
<name>A0AAW1B2K4_CROAD</name>
<dbReference type="CDD" id="cd00146">
    <property type="entry name" value="PKD"/>
    <property type="match status" value="1"/>
</dbReference>
<protein>
    <submittedName>
        <fullName evidence="4">Transmembrane glycoprotein NMB</fullName>
    </submittedName>
</protein>
<dbReference type="Pfam" id="PF20433">
    <property type="entry name" value="PKAT_KLD"/>
    <property type="match status" value="1"/>
</dbReference>
<evidence type="ECO:0000259" key="3">
    <source>
        <dbReference type="SMART" id="SM00089"/>
    </source>
</evidence>
<reference evidence="4 5" key="1">
    <citation type="journal article" date="2024" name="Proc. Natl. Acad. Sci. U.S.A.">
        <title>The genetic regulatory architecture and epigenomic basis for age-related changes in rattlesnake venom.</title>
        <authorList>
            <person name="Hogan M.P."/>
            <person name="Holding M.L."/>
            <person name="Nystrom G.S."/>
            <person name="Colston T.J."/>
            <person name="Bartlett D.A."/>
            <person name="Mason A.J."/>
            <person name="Ellsworth S.A."/>
            <person name="Rautsaw R.M."/>
            <person name="Lawrence K.C."/>
            <person name="Strickland J.L."/>
            <person name="He B."/>
            <person name="Fraser P."/>
            <person name="Margres M.J."/>
            <person name="Gilbert D.M."/>
            <person name="Gibbs H.L."/>
            <person name="Parkinson C.L."/>
            <person name="Rokyta D.R."/>
        </authorList>
    </citation>
    <scope>NUCLEOTIDE SEQUENCE [LARGE SCALE GENOMIC DNA]</scope>
    <source>
        <strain evidence="4">DRR0105</strain>
    </source>
</reference>
<dbReference type="InterPro" id="IPR046846">
    <property type="entry name" value="PKAT_KLD"/>
</dbReference>
<dbReference type="Pfam" id="PF26141">
    <property type="entry name" value="PMEL_NMB_N"/>
    <property type="match status" value="1"/>
</dbReference>
<gene>
    <name evidence="4" type="ORF">NXF25_019689</name>
</gene>
<evidence type="ECO:0000313" key="4">
    <source>
        <dbReference type="EMBL" id="KAK9396328.1"/>
    </source>
</evidence>
<keyword evidence="1 4" id="KW-0812">Transmembrane</keyword>
<dbReference type="Proteomes" id="UP001474421">
    <property type="component" value="Unassembled WGS sequence"/>
</dbReference>
<feature type="chain" id="PRO_5043687900" evidence="2">
    <location>
        <begin position="25"/>
        <end position="531"/>
    </location>
</feature>
<evidence type="ECO:0000256" key="1">
    <source>
        <dbReference type="SAM" id="Phobius"/>
    </source>
</evidence>
<dbReference type="InterPro" id="IPR045219">
    <property type="entry name" value="PKAT"/>
</dbReference>
<dbReference type="EMBL" id="JAOTOJ010000008">
    <property type="protein sequence ID" value="KAK9396328.1"/>
    <property type="molecule type" value="Genomic_DNA"/>
</dbReference>
<keyword evidence="1" id="KW-0472">Membrane</keyword>
<dbReference type="GO" id="GO:0005178">
    <property type="term" value="F:integrin binding"/>
    <property type="evidence" value="ECO:0007669"/>
    <property type="project" value="TreeGrafter"/>
</dbReference>
<keyword evidence="1" id="KW-1133">Transmembrane helix</keyword>
<dbReference type="InterPro" id="IPR059017">
    <property type="entry name" value="PMEL_NMB_N"/>
</dbReference>
<proteinExistence type="predicted"/>
<feature type="transmembrane region" description="Helical" evidence="1">
    <location>
        <begin position="460"/>
        <end position="480"/>
    </location>
</feature>
<evidence type="ECO:0000313" key="5">
    <source>
        <dbReference type="Proteomes" id="UP001474421"/>
    </source>
</evidence>
<comment type="caution">
    <text evidence="4">The sequence shown here is derived from an EMBL/GenBank/DDBJ whole genome shotgun (WGS) entry which is preliminary data.</text>
</comment>